<evidence type="ECO:0000313" key="2">
    <source>
        <dbReference type="EMBL" id="CAI5798082.1"/>
    </source>
</evidence>
<dbReference type="Proteomes" id="UP001178461">
    <property type="component" value="Chromosome 16"/>
</dbReference>
<accession>A0AA35PVA6</accession>
<evidence type="ECO:0000256" key="1">
    <source>
        <dbReference type="SAM" id="MobiDB-lite"/>
    </source>
</evidence>
<protein>
    <submittedName>
        <fullName evidence="2">Uncharacterized protein</fullName>
    </submittedName>
</protein>
<dbReference type="EMBL" id="OX395143">
    <property type="protein sequence ID" value="CAI5798082.1"/>
    <property type="molecule type" value="Genomic_DNA"/>
</dbReference>
<proteinExistence type="predicted"/>
<feature type="region of interest" description="Disordered" evidence="1">
    <location>
        <begin position="1"/>
        <end position="39"/>
    </location>
</feature>
<gene>
    <name evidence="2" type="ORF">PODLI_1B035464</name>
</gene>
<organism evidence="2 3">
    <name type="scientific">Podarcis lilfordi</name>
    <name type="common">Lilford's wall lizard</name>
    <dbReference type="NCBI Taxonomy" id="74358"/>
    <lineage>
        <taxon>Eukaryota</taxon>
        <taxon>Metazoa</taxon>
        <taxon>Chordata</taxon>
        <taxon>Craniata</taxon>
        <taxon>Vertebrata</taxon>
        <taxon>Euteleostomi</taxon>
        <taxon>Lepidosauria</taxon>
        <taxon>Squamata</taxon>
        <taxon>Bifurcata</taxon>
        <taxon>Unidentata</taxon>
        <taxon>Episquamata</taxon>
        <taxon>Laterata</taxon>
        <taxon>Lacertibaenia</taxon>
        <taxon>Lacertidae</taxon>
        <taxon>Podarcis</taxon>
    </lineage>
</organism>
<evidence type="ECO:0000313" key="3">
    <source>
        <dbReference type="Proteomes" id="UP001178461"/>
    </source>
</evidence>
<reference evidence="2" key="1">
    <citation type="submission" date="2022-12" db="EMBL/GenBank/DDBJ databases">
        <authorList>
            <person name="Alioto T."/>
            <person name="Alioto T."/>
            <person name="Gomez Garrido J."/>
        </authorList>
    </citation>
    <scope>NUCLEOTIDE SEQUENCE</scope>
</reference>
<keyword evidence="3" id="KW-1185">Reference proteome</keyword>
<sequence length="84" mass="8822">MMVFAIGAGGSSRSPLRDPRGTRSSASPFPPYGSASGISSSQYRLSNFSGGKKHAGDRLLSPVLQPCFSFQGPWRPTSHPISPG</sequence>
<name>A0AA35PVA6_9SAUR</name>
<dbReference type="AlphaFoldDB" id="A0AA35PVA6"/>